<dbReference type="InterPro" id="IPR024096">
    <property type="entry name" value="NO_sig/Golgi_transp_ligand-bd"/>
</dbReference>
<protein>
    <recommendedName>
        <fullName evidence="1">Heme NO-binding domain-containing protein</fullName>
    </recommendedName>
</protein>
<accession>N6TRD2</accession>
<dbReference type="SUPFAM" id="SSF111126">
    <property type="entry name" value="Ligand-binding domain in the NO signalling and Golgi transport"/>
    <property type="match status" value="1"/>
</dbReference>
<dbReference type="GO" id="GO:0070482">
    <property type="term" value="P:response to oxygen levels"/>
    <property type="evidence" value="ECO:0007669"/>
    <property type="project" value="TreeGrafter"/>
</dbReference>
<dbReference type="PANTHER" id="PTHR45655">
    <property type="entry name" value="GUANYLATE CYCLASE SOLUBLE SUBUNIT BETA-2"/>
    <property type="match status" value="1"/>
</dbReference>
<dbReference type="InterPro" id="IPR038158">
    <property type="entry name" value="H-NOX_domain_sf"/>
</dbReference>
<name>N6TRD2_DENPD</name>
<feature type="domain" description="Heme NO-binding" evidence="1">
    <location>
        <begin position="2"/>
        <end position="86"/>
    </location>
</feature>
<reference evidence="2" key="1">
    <citation type="journal article" date="2013" name="Genome Biol.">
        <title>Draft genome of the mountain pine beetle, Dendroctonus ponderosae Hopkins, a major forest pest.</title>
        <authorList>
            <person name="Keeling C.I."/>
            <person name="Yuen M.M."/>
            <person name="Liao N.Y."/>
            <person name="Docking T.R."/>
            <person name="Chan S.K."/>
            <person name="Taylor G.A."/>
            <person name="Palmquist D.L."/>
            <person name="Jackman S.D."/>
            <person name="Nguyen A."/>
            <person name="Li M."/>
            <person name="Henderson H."/>
            <person name="Janes J.K."/>
            <person name="Zhao Y."/>
            <person name="Pandoh P."/>
            <person name="Moore R."/>
            <person name="Sperling F.A."/>
            <person name="Huber D.P."/>
            <person name="Birol I."/>
            <person name="Jones S.J."/>
            <person name="Bohlmann J."/>
        </authorList>
    </citation>
    <scope>NUCLEOTIDE SEQUENCE</scope>
</reference>
<evidence type="ECO:0000313" key="2">
    <source>
        <dbReference type="EMBL" id="ENN80598.1"/>
    </source>
</evidence>
<proteinExistence type="predicted"/>
<gene>
    <name evidence="2" type="ORF">YQE_02977</name>
</gene>
<dbReference type="GO" id="GO:0008074">
    <property type="term" value="C:guanylate cyclase complex, soluble"/>
    <property type="evidence" value="ECO:0007669"/>
    <property type="project" value="TreeGrafter"/>
</dbReference>
<dbReference type="Gene3D" id="3.90.1520.10">
    <property type="entry name" value="H-NOX domain"/>
    <property type="match status" value="1"/>
</dbReference>
<dbReference type="Pfam" id="PF07700">
    <property type="entry name" value="HNOB"/>
    <property type="match status" value="1"/>
</dbReference>
<dbReference type="HOGENOM" id="CLU_2322740_0_0_1"/>
<dbReference type="AlphaFoldDB" id="N6TRD2"/>
<dbReference type="PANTHER" id="PTHR45655:SF5">
    <property type="entry name" value="SOLUBLE GUANYLATE CYCLASE 89DA-RELATED"/>
    <property type="match status" value="1"/>
</dbReference>
<feature type="non-terminal residue" evidence="2">
    <location>
        <position position="1"/>
    </location>
</feature>
<dbReference type="InterPro" id="IPR011644">
    <property type="entry name" value="Heme_NO-bd"/>
</dbReference>
<dbReference type="GO" id="GO:0004383">
    <property type="term" value="F:guanylate cyclase activity"/>
    <property type="evidence" value="ECO:0007669"/>
    <property type="project" value="TreeGrafter"/>
</dbReference>
<evidence type="ECO:0000259" key="1">
    <source>
        <dbReference type="Pfam" id="PF07700"/>
    </source>
</evidence>
<dbReference type="EMBL" id="KB740463">
    <property type="protein sequence ID" value="ENN80598.1"/>
    <property type="molecule type" value="Genomic_DNA"/>
</dbReference>
<dbReference type="GO" id="GO:0020037">
    <property type="term" value="F:heme binding"/>
    <property type="evidence" value="ECO:0007669"/>
    <property type="project" value="InterPro"/>
</dbReference>
<dbReference type="OrthoDB" id="1890790at2759"/>
<organism evidence="2">
    <name type="scientific">Dendroctonus ponderosae</name>
    <name type="common">Mountain pine beetle</name>
    <dbReference type="NCBI Taxonomy" id="77166"/>
    <lineage>
        <taxon>Eukaryota</taxon>
        <taxon>Metazoa</taxon>
        <taxon>Ecdysozoa</taxon>
        <taxon>Arthropoda</taxon>
        <taxon>Hexapoda</taxon>
        <taxon>Insecta</taxon>
        <taxon>Pterygota</taxon>
        <taxon>Neoptera</taxon>
        <taxon>Endopterygota</taxon>
        <taxon>Coleoptera</taxon>
        <taxon>Polyphaga</taxon>
        <taxon>Cucujiformia</taxon>
        <taxon>Curculionidae</taxon>
        <taxon>Scolytinae</taxon>
        <taxon>Dendroctonus</taxon>
    </lineage>
</organism>
<sequence length="99" mass="11652">MYGMLLESVQYFVQQEYGDEIWQKALVMAECKYAVFKKLHIYQVYPDHIMSNIASALAKLTSKSYDSFMNFFGHCFVRFFSNYGTICDLDYPLEGERNL</sequence>
<dbReference type="GO" id="GO:0019934">
    <property type="term" value="P:cGMP-mediated signaling"/>
    <property type="evidence" value="ECO:0007669"/>
    <property type="project" value="TreeGrafter"/>
</dbReference>